<evidence type="ECO:0000313" key="8">
    <source>
        <dbReference type="Proteomes" id="UP000095009"/>
    </source>
</evidence>
<sequence>MKLQTKALNILETTSNKLKAGLVSQEPFWYRVVAAHPPTQNLVRKYNLIETPKITDINSSTGLFKTRNKPHYVNATTNFKSSSISFLEDKFRRIFYKQHPWELARPKLMVENDSESTCDWSSIKQTGKKLDGESVVQRARYLYEQAEAKGIVENKNDQLLKAYDQARFEFYRLRIHDEIENRIAREESEMFGAVYGQTPIEYGLGAEQEALESWRSAAIEATKLKRAKQSGPSAAGADKSD</sequence>
<dbReference type="PANTHER" id="PTHR37799:SF1">
    <property type="entry name" value="SMALL RIBOSOMAL SUBUNIT PROTEIN MS23"/>
    <property type="match status" value="1"/>
</dbReference>
<dbReference type="PANTHER" id="PTHR37799">
    <property type="entry name" value="37S RIBOSOMAL PROTEIN S25, MITOCHONDRIAL"/>
    <property type="match status" value="1"/>
</dbReference>
<evidence type="ECO:0000256" key="2">
    <source>
        <dbReference type="ARBA" id="ARBA00009864"/>
    </source>
</evidence>
<evidence type="ECO:0000256" key="6">
    <source>
        <dbReference type="PIRNR" id="PIRNR029764"/>
    </source>
</evidence>
<dbReference type="AlphaFoldDB" id="A0A1E3PPC1"/>
<keyword evidence="8" id="KW-1185">Reference proteome</keyword>
<dbReference type="Pfam" id="PF13741">
    <property type="entry name" value="MRP-S25"/>
    <property type="match status" value="1"/>
</dbReference>
<evidence type="ECO:0000256" key="1">
    <source>
        <dbReference type="ARBA" id="ARBA00004173"/>
    </source>
</evidence>
<name>A0A1E3PPC1_9ASCO</name>
<dbReference type="GO" id="GO:0003735">
    <property type="term" value="F:structural constituent of ribosome"/>
    <property type="evidence" value="ECO:0007669"/>
    <property type="project" value="UniProtKB-UniRule"/>
</dbReference>
<keyword evidence="4 6" id="KW-0496">Mitochondrion</keyword>
<gene>
    <name evidence="7" type="ORF">NADFUDRAFT_31855</name>
</gene>
<evidence type="ECO:0000256" key="5">
    <source>
        <dbReference type="ARBA" id="ARBA00023274"/>
    </source>
</evidence>
<dbReference type="PIRSF" id="PIRSF029764">
    <property type="entry name" value="RSM25"/>
    <property type="match status" value="1"/>
</dbReference>
<evidence type="ECO:0000313" key="7">
    <source>
        <dbReference type="EMBL" id="ODQ67285.1"/>
    </source>
</evidence>
<reference evidence="7 8" key="1">
    <citation type="journal article" date="2016" name="Proc. Natl. Acad. Sci. U.S.A.">
        <title>Comparative genomics of biotechnologically important yeasts.</title>
        <authorList>
            <person name="Riley R."/>
            <person name="Haridas S."/>
            <person name="Wolfe K.H."/>
            <person name="Lopes M.R."/>
            <person name="Hittinger C.T."/>
            <person name="Goeker M."/>
            <person name="Salamov A.A."/>
            <person name="Wisecaver J.H."/>
            <person name="Long T.M."/>
            <person name="Calvey C.H."/>
            <person name="Aerts A.L."/>
            <person name="Barry K.W."/>
            <person name="Choi C."/>
            <person name="Clum A."/>
            <person name="Coughlan A.Y."/>
            <person name="Deshpande S."/>
            <person name="Douglass A.P."/>
            <person name="Hanson S.J."/>
            <person name="Klenk H.-P."/>
            <person name="LaButti K.M."/>
            <person name="Lapidus A."/>
            <person name="Lindquist E.A."/>
            <person name="Lipzen A.M."/>
            <person name="Meier-Kolthoff J.P."/>
            <person name="Ohm R.A."/>
            <person name="Otillar R.P."/>
            <person name="Pangilinan J.L."/>
            <person name="Peng Y."/>
            <person name="Rokas A."/>
            <person name="Rosa C.A."/>
            <person name="Scheuner C."/>
            <person name="Sibirny A.A."/>
            <person name="Slot J.C."/>
            <person name="Stielow J.B."/>
            <person name="Sun H."/>
            <person name="Kurtzman C.P."/>
            <person name="Blackwell M."/>
            <person name="Grigoriev I.V."/>
            <person name="Jeffries T.W."/>
        </authorList>
    </citation>
    <scope>NUCLEOTIDE SEQUENCE [LARGE SCALE GENOMIC DNA]</scope>
    <source>
        <strain evidence="7 8">DSM 6958</strain>
    </source>
</reference>
<keyword evidence="5 6" id="KW-0687">Ribonucleoprotein</keyword>
<evidence type="ECO:0000256" key="4">
    <source>
        <dbReference type="ARBA" id="ARBA00023128"/>
    </source>
</evidence>
<comment type="subunit">
    <text evidence="6">Component of the mitochondrial small ribosomal subunit.</text>
</comment>
<dbReference type="InterPro" id="IPR016939">
    <property type="entry name" value="Ribosomal_mS23_fun"/>
</dbReference>
<dbReference type="EMBL" id="KV454407">
    <property type="protein sequence ID" value="ODQ67285.1"/>
    <property type="molecule type" value="Genomic_DNA"/>
</dbReference>
<accession>A0A1E3PPC1</accession>
<dbReference type="OrthoDB" id="5542239at2759"/>
<evidence type="ECO:0000256" key="3">
    <source>
        <dbReference type="ARBA" id="ARBA00022980"/>
    </source>
</evidence>
<comment type="similarity">
    <text evidence="2">Belongs to the mitochondrion-specific ribosomal protein mS23 family.</text>
</comment>
<organism evidence="7 8">
    <name type="scientific">Nadsonia fulvescens var. elongata DSM 6958</name>
    <dbReference type="NCBI Taxonomy" id="857566"/>
    <lineage>
        <taxon>Eukaryota</taxon>
        <taxon>Fungi</taxon>
        <taxon>Dikarya</taxon>
        <taxon>Ascomycota</taxon>
        <taxon>Saccharomycotina</taxon>
        <taxon>Dipodascomycetes</taxon>
        <taxon>Dipodascales</taxon>
        <taxon>Dipodascales incertae sedis</taxon>
        <taxon>Nadsonia</taxon>
    </lineage>
</organism>
<dbReference type="Proteomes" id="UP000095009">
    <property type="component" value="Unassembled WGS sequence"/>
</dbReference>
<keyword evidence="3 6" id="KW-0689">Ribosomal protein</keyword>
<comment type="subcellular location">
    <subcellularLocation>
        <location evidence="1 6">Mitochondrion</location>
    </subcellularLocation>
</comment>
<dbReference type="STRING" id="857566.A0A1E3PPC1"/>
<dbReference type="GO" id="GO:0005763">
    <property type="term" value="C:mitochondrial small ribosomal subunit"/>
    <property type="evidence" value="ECO:0007669"/>
    <property type="project" value="UniProtKB-UniRule"/>
</dbReference>
<protein>
    <recommendedName>
        <fullName evidence="6">37S ribosomal protein S25, mitochondrial</fullName>
    </recommendedName>
</protein>
<proteinExistence type="inferred from homology"/>